<keyword evidence="4" id="KW-0551">Lipid droplet</keyword>
<evidence type="ECO:0000256" key="4">
    <source>
        <dbReference type="ARBA" id="ARBA00022677"/>
    </source>
</evidence>
<comment type="subcellular location">
    <subcellularLocation>
        <location evidence="2">Lipid droplet</location>
    </subcellularLocation>
    <subcellularLocation>
        <location evidence="1">Membrane</location>
        <topology evidence="1">Multi-pass membrane protein</topology>
    </subcellularLocation>
</comment>
<gene>
    <name evidence="9" type="ORF">R1flu_027304</name>
</gene>
<evidence type="ECO:0000256" key="2">
    <source>
        <dbReference type="ARBA" id="ARBA00004502"/>
    </source>
</evidence>
<dbReference type="Pfam" id="PF01277">
    <property type="entry name" value="Oleosin"/>
    <property type="match status" value="1"/>
</dbReference>
<keyword evidence="7 8" id="KW-0472">Membrane</keyword>
<dbReference type="PANTHER" id="PTHR33203">
    <property type="entry name" value="OLEOSIN"/>
    <property type="match status" value="1"/>
</dbReference>
<feature type="transmembrane region" description="Helical" evidence="8">
    <location>
        <begin position="72"/>
        <end position="97"/>
    </location>
</feature>
<evidence type="ECO:0000313" key="9">
    <source>
        <dbReference type="EMBL" id="KAL2608731.1"/>
    </source>
</evidence>
<reference evidence="9 10" key="1">
    <citation type="submission" date="2024-09" db="EMBL/GenBank/DDBJ databases">
        <title>Chromosome-scale assembly of Riccia fluitans.</title>
        <authorList>
            <person name="Paukszto L."/>
            <person name="Sawicki J."/>
            <person name="Karawczyk K."/>
            <person name="Piernik-Szablinska J."/>
            <person name="Szczecinska M."/>
            <person name="Mazdziarz M."/>
        </authorList>
    </citation>
    <scope>NUCLEOTIDE SEQUENCE [LARGE SCALE GENOMIC DNA]</scope>
    <source>
        <strain evidence="9">Rf_01</strain>
        <tissue evidence="9">Aerial parts of the thallus</tissue>
    </source>
</reference>
<keyword evidence="5 8" id="KW-0812">Transmembrane</keyword>
<evidence type="ECO:0000256" key="8">
    <source>
        <dbReference type="SAM" id="Phobius"/>
    </source>
</evidence>
<name>A0ABD1XLC7_9MARC</name>
<evidence type="ECO:0000256" key="3">
    <source>
        <dbReference type="ARBA" id="ARBA00010858"/>
    </source>
</evidence>
<dbReference type="AlphaFoldDB" id="A0ABD1XLC7"/>
<dbReference type="GO" id="GO:0016020">
    <property type="term" value="C:membrane"/>
    <property type="evidence" value="ECO:0007669"/>
    <property type="project" value="UniProtKB-SubCell"/>
</dbReference>
<protein>
    <recommendedName>
        <fullName evidence="11">Oleosin</fullName>
    </recommendedName>
</protein>
<comment type="similarity">
    <text evidence="3">Belongs to the oleosin family.</text>
</comment>
<evidence type="ECO:0000313" key="10">
    <source>
        <dbReference type="Proteomes" id="UP001605036"/>
    </source>
</evidence>
<dbReference type="EMBL" id="JBHFFA010000008">
    <property type="protein sequence ID" value="KAL2608731.1"/>
    <property type="molecule type" value="Genomic_DNA"/>
</dbReference>
<evidence type="ECO:0000256" key="1">
    <source>
        <dbReference type="ARBA" id="ARBA00004141"/>
    </source>
</evidence>
<dbReference type="GO" id="GO:0005811">
    <property type="term" value="C:lipid droplet"/>
    <property type="evidence" value="ECO:0007669"/>
    <property type="project" value="UniProtKB-SubCell"/>
</dbReference>
<proteinExistence type="inferred from homology"/>
<keyword evidence="6 8" id="KW-1133">Transmembrane helix</keyword>
<dbReference type="PANTHER" id="PTHR33203:SF24">
    <property type="entry name" value="OLEOSIN"/>
    <property type="match status" value="1"/>
</dbReference>
<sequence>MPKTDEQLTKTVPENAPNRRQLIATGSIAVLSAAVAFITMTTVGGLVIALMTILTLVFIVFSPVLVPIGTLLLLGAAAIVTPTSVTVAVVTSLRWLYKYFKGQKPVGSGFVDATNRFLLDTACRLLEYGGIWVGRPGR</sequence>
<organism evidence="9 10">
    <name type="scientific">Riccia fluitans</name>
    <dbReference type="NCBI Taxonomy" id="41844"/>
    <lineage>
        <taxon>Eukaryota</taxon>
        <taxon>Viridiplantae</taxon>
        <taxon>Streptophyta</taxon>
        <taxon>Embryophyta</taxon>
        <taxon>Marchantiophyta</taxon>
        <taxon>Marchantiopsida</taxon>
        <taxon>Marchantiidae</taxon>
        <taxon>Marchantiales</taxon>
        <taxon>Ricciaceae</taxon>
        <taxon>Riccia</taxon>
    </lineage>
</organism>
<feature type="transmembrane region" description="Helical" evidence="8">
    <location>
        <begin position="20"/>
        <end position="39"/>
    </location>
</feature>
<evidence type="ECO:0000256" key="7">
    <source>
        <dbReference type="ARBA" id="ARBA00023136"/>
    </source>
</evidence>
<dbReference type="InterPro" id="IPR000136">
    <property type="entry name" value="Oleosin"/>
</dbReference>
<dbReference type="Proteomes" id="UP001605036">
    <property type="component" value="Unassembled WGS sequence"/>
</dbReference>
<evidence type="ECO:0000256" key="6">
    <source>
        <dbReference type="ARBA" id="ARBA00022989"/>
    </source>
</evidence>
<accession>A0ABD1XLC7</accession>
<evidence type="ECO:0000256" key="5">
    <source>
        <dbReference type="ARBA" id="ARBA00022692"/>
    </source>
</evidence>
<comment type="caution">
    <text evidence="9">The sequence shown here is derived from an EMBL/GenBank/DDBJ whole genome shotgun (WGS) entry which is preliminary data.</text>
</comment>
<keyword evidence="10" id="KW-1185">Reference proteome</keyword>
<evidence type="ECO:0008006" key="11">
    <source>
        <dbReference type="Google" id="ProtNLM"/>
    </source>
</evidence>